<dbReference type="EMBL" id="BT135819">
    <property type="protein sequence ID" value="AFK35614.1"/>
    <property type="molecule type" value="mRNA"/>
</dbReference>
<accession>I3S5S2</accession>
<name>I3S5S2_LOTJA</name>
<reference evidence="1" key="1">
    <citation type="submission" date="2012-05" db="EMBL/GenBank/DDBJ databases">
        <authorList>
            <person name="Krishnakumar V."/>
            <person name="Cheung F."/>
            <person name="Xiao Y."/>
            <person name="Chan A."/>
            <person name="Moskal W.A."/>
            <person name="Town C.D."/>
        </authorList>
    </citation>
    <scope>NUCLEOTIDE SEQUENCE</scope>
</reference>
<evidence type="ECO:0000313" key="1">
    <source>
        <dbReference type="EMBL" id="AFK35614.1"/>
    </source>
</evidence>
<dbReference type="AlphaFoldDB" id="I3S5S2"/>
<sequence length="58" mass="6639">MSMSVALDRLQILRLSLTMCATSSINTRYSSDNLQQSKLLRTLSDFFLITTRISWRPG</sequence>
<protein>
    <submittedName>
        <fullName evidence="1">Uncharacterized protein</fullName>
    </submittedName>
</protein>
<organism evidence="1">
    <name type="scientific">Lotus japonicus</name>
    <name type="common">Lotus corniculatus var. japonicus</name>
    <dbReference type="NCBI Taxonomy" id="34305"/>
    <lineage>
        <taxon>Eukaryota</taxon>
        <taxon>Viridiplantae</taxon>
        <taxon>Streptophyta</taxon>
        <taxon>Embryophyta</taxon>
        <taxon>Tracheophyta</taxon>
        <taxon>Spermatophyta</taxon>
        <taxon>Magnoliopsida</taxon>
        <taxon>eudicotyledons</taxon>
        <taxon>Gunneridae</taxon>
        <taxon>Pentapetalae</taxon>
        <taxon>rosids</taxon>
        <taxon>fabids</taxon>
        <taxon>Fabales</taxon>
        <taxon>Fabaceae</taxon>
        <taxon>Papilionoideae</taxon>
        <taxon>50 kb inversion clade</taxon>
        <taxon>NPAAA clade</taxon>
        <taxon>Hologalegina</taxon>
        <taxon>robinioid clade</taxon>
        <taxon>Loteae</taxon>
        <taxon>Lotus</taxon>
    </lineage>
</organism>
<proteinExistence type="evidence at transcript level"/>